<dbReference type="GO" id="GO:0034506">
    <property type="term" value="C:chromosome, centromeric core domain"/>
    <property type="evidence" value="ECO:0007669"/>
    <property type="project" value="TreeGrafter"/>
</dbReference>
<evidence type="ECO:0000256" key="4">
    <source>
        <dbReference type="ARBA" id="ARBA00023136"/>
    </source>
</evidence>
<feature type="transmembrane region" description="Helical" evidence="7">
    <location>
        <begin position="248"/>
        <end position="269"/>
    </location>
</feature>
<evidence type="ECO:0000256" key="3">
    <source>
        <dbReference type="ARBA" id="ARBA00022989"/>
    </source>
</evidence>
<evidence type="ECO:0000313" key="9">
    <source>
        <dbReference type="EMBL" id="KAJ1980653.1"/>
    </source>
</evidence>
<dbReference type="GO" id="GO:0044732">
    <property type="term" value="C:mitotic spindle pole body"/>
    <property type="evidence" value="ECO:0007669"/>
    <property type="project" value="TreeGrafter"/>
</dbReference>
<feature type="transmembrane region" description="Helical" evidence="7">
    <location>
        <begin position="336"/>
        <end position="356"/>
    </location>
</feature>
<evidence type="ECO:0000256" key="2">
    <source>
        <dbReference type="ARBA" id="ARBA00022692"/>
    </source>
</evidence>
<dbReference type="PANTHER" id="PTHR28538:SF1">
    <property type="entry name" value="INTEGRAL INNER NUCLEAR MEMBRANE PROTEIN IMA1"/>
    <property type="match status" value="1"/>
</dbReference>
<dbReference type="GO" id="GO:0071765">
    <property type="term" value="P:nuclear inner membrane organization"/>
    <property type="evidence" value="ECO:0007669"/>
    <property type="project" value="InterPro"/>
</dbReference>
<reference evidence="9" key="1">
    <citation type="submission" date="2022-07" db="EMBL/GenBank/DDBJ databases">
        <title>Phylogenomic reconstructions and comparative analyses of Kickxellomycotina fungi.</title>
        <authorList>
            <person name="Reynolds N.K."/>
            <person name="Stajich J.E."/>
            <person name="Barry K."/>
            <person name="Grigoriev I.V."/>
            <person name="Crous P."/>
            <person name="Smith M.E."/>
        </authorList>
    </citation>
    <scope>NUCLEOTIDE SEQUENCE</scope>
    <source>
        <strain evidence="9">RSA 567</strain>
    </source>
</reference>
<keyword evidence="2 7" id="KW-0812">Transmembrane</keyword>
<feature type="compositionally biased region" description="Low complexity" evidence="6">
    <location>
        <begin position="531"/>
        <end position="542"/>
    </location>
</feature>
<feature type="domain" description="Ima1 N-terminal" evidence="8">
    <location>
        <begin position="60"/>
        <end position="204"/>
    </location>
</feature>
<keyword evidence="4 7" id="KW-0472">Membrane</keyword>
<comment type="caution">
    <text evidence="9">The sequence shown here is derived from an EMBL/GenBank/DDBJ whole genome shotgun (WGS) entry which is preliminary data.</text>
</comment>
<feature type="compositionally biased region" description="Polar residues" evidence="6">
    <location>
        <begin position="548"/>
        <end position="585"/>
    </location>
</feature>
<dbReference type="InterPro" id="IPR018617">
    <property type="entry name" value="Ima1_N"/>
</dbReference>
<evidence type="ECO:0000256" key="6">
    <source>
        <dbReference type="SAM" id="MobiDB-lite"/>
    </source>
</evidence>
<evidence type="ECO:0000256" key="1">
    <source>
        <dbReference type="ARBA" id="ARBA00004473"/>
    </source>
</evidence>
<feature type="region of interest" description="Disordered" evidence="6">
    <location>
        <begin position="112"/>
        <end position="139"/>
    </location>
</feature>
<evidence type="ECO:0000259" key="8">
    <source>
        <dbReference type="Pfam" id="PF09779"/>
    </source>
</evidence>
<protein>
    <recommendedName>
        <fullName evidence="8">Ima1 N-terminal domain-containing protein</fullName>
    </recommendedName>
</protein>
<feature type="region of interest" description="Disordered" evidence="6">
    <location>
        <begin position="440"/>
        <end position="475"/>
    </location>
</feature>
<evidence type="ECO:0000256" key="5">
    <source>
        <dbReference type="ARBA" id="ARBA00023242"/>
    </source>
</evidence>
<accession>A0A9W8B9L2</accession>
<proteinExistence type="predicted"/>
<dbReference type="EMBL" id="JANBQB010000158">
    <property type="protein sequence ID" value="KAJ1980653.1"/>
    <property type="molecule type" value="Genomic_DNA"/>
</dbReference>
<dbReference type="InterPro" id="IPR042321">
    <property type="entry name" value="Ima1"/>
</dbReference>
<dbReference type="GO" id="GO:0034992">
    <property type="term" value="C:microtubule organizing center attachment site"/>
    <property type="evidence" value="ECO:0007669"/>
    <property type="project" value="TreeGrafter"/>
</dbReference>
<dbReference type="Pfam" id="PF09779">
    <property type="entry name" value="Ima1_N"/>
    <property type="match status" value="1"/>
</dbReference>
<organism evidence="9 10">
    <name type="scientific">Dimargaris verticillata</name>
    <dbReference type="NCBI Taxonomy" id="2761393"/>
    <lineage>
        <taxon>Eukaryota</taxon>
        <taxon>Fungi</taxon>
        <taxon>Fungi incertae sedis</taxon>
        <taxon>Zoopagomycota</taxon>
        <taxon>Kickxellomycotina</taxon>
        <taxon>Dimargaritomycetes</taxon>
        <taxon>Dimargaritales</taxon>
        <taxon>Dimargaritaceae</taxon>
        <taxon>Dimargaris</taxon>
    </lineage>
</organism>
<feature type="compositionally biased region" description="Low complexity" evidence="6">
    <location>
        <begin position="440"/>
        <end position="454"/>
    </location>
</feature>
<evidence type="ECO:0000256" key="7">
    <source>
        <dbReference type="SAM" id="Phobius"/>
    </source>
</evidence>
<dbReference type="OrthoDB" id="5966927at2759"/>
<feature type="compositionally biased region" description="Low complexity" evidence="6">
    <location>
        <begin position="591"/>
        <end position="605"/>
    </location>
</feature>
<keyword evidence="3 7" id="KW-1133">Transmembrane helix</keyword>
<dbReference type="Proteomes" id="UP001151582">
    <property type="component" value="Unassembled WGS sequence"/>
</dbReference>
<keyword evidence="5" id="KW-0539">Nucleus</keyword>
<feature type="region of interest" description="Disordered" evidence="6">
    <location>
        <begin position="487"/>
        <end position="605"/>
    </location>
</feature>
<dbReference type="GO" id="GO:0005637">
    <property type="term" value="C:nuclear inner membrane"/>
    <property type="evidence" value="ECO:0007669"/>
    <property type="project" value="UniProtKB-SubCell"/>
</dbReference>
<sequence>MLSSLWSPSKHRVCYYCNQLRSDSPTKPLKPKANLLRTPSQRGLGTFPTSSPPLTLGQYPIQWYCRRCESWNIWDERDQIVDAYNVLQLSGNLGDEAKPSLEKLCPRLSWKSDQGTSDVFSGDDSGDGQGSSPTPASKATSLTPAFEFCPACSQNQYIVMQALGDYIPDEDDPTYVGRVNSVEAYRQHMEQRYPPVCALCQPRVESQLLQCNRRLKDHLLHSTLRRSYQYKDTGKRFPRLRPTRLARCLWYTQALTWLLIWIGTNVYFYSLRATLAKSVCPIPPTIPNVPTIELGHLSFSGPYLETLWLPWDTLVTTVHEWQRPLQVDLLEAVYKWRYLLMVGMYSLLASLVALTFDPTRAYTVRRHTRSTAHLARFRRCQLGSIAVCLFSILVDQISSYWQLDGLVWAGTLWAMYNATFAMSLLTIRIRNPIKLNFPEGAGPTTSSTPGATPAYQASHLRPPSPASALSRQASAADTETTLSRLQLLGDDDESKAPQLVRTYTPPPRLDPSRQAVPPFATTRWEMPTPTPKSTTKAAHPTTLPFLRSASSGTSWSTQQPPPFNLNSRASFESQSPAPQARSVTPNGFGFSGSNRSLSTSSPSASLWRTPSALPTDWSLPLSSQAAAPVFPKRPRYATRSDSGQWFEPDRMTTTGSVTGLEDLFNETVRLADNFGITGSRAWLRQRWYTFSQWRRKACTLQNWQWWSSEDARWWSRWLALGLRTLTLNSLWARMMFLALIGYWTVVTTVSSCSWLFWSAIEMCGIMPKPSTRQQPVEPLASPARLFSAPSWSELKTPNMALASSQTPPANLSARRPKNHLHVVRDQPSTHPQSPRLRAWLTQGVYRMANYGLGLLSLTLAASLLIELAAYTQLSNSLWLAEEPCVAWRFWQHLELCQVSPPLDASSTSLTAAAPLDPNILAQSVLRLNYVLQALVYGLESHPASSLLAWLAYPIQLYLHATATMLWQPYYGAVCVWLHSRAIQSLVLLATVADFFWVFTL</sequence>
<comment type="subcellular location">
    <subcellularLocation>
        <location evidence="1">Nucleus inner membrane</location>
        <topology evidence="1">Multi-pass membrane protein</topology>
    </subcellularLocation>
</comment>
<keyword evidence="10" id="KW-1185">Reference proteome</keyword>
<evidence type="ECO:0000313" key="10">
    <source>
        <dbReference type="Proteomes" id="UP001151582"/>
    </source>
</evidence>
<dbReference type="AlphaFoldDB" id="A0A9W8B9L2"/>
<gene>
    <name evidence="9" type="ORF">H4R34_002374</name>
</gene>
<feature type="transmembrane region" description="Helical" evidence="7">
    <location>
        <begin position="736"/>
        <end position="757"/>
    </location>
</feature>
<dbReference type="PANTHER" id="PTHR28538">
    <property type="entry name" value="INTEGRAL INNER NUCLEAR MEMBRANE PROTEIN IMA1"/>
    <property type="match status" value="1"/>
</dbReference>
<feature type="transmembrane region" description="Helical" evidence="7">
    <location>
        <begin position="406"/>
        <end position="427"/>
    </location>
</feature>
<name>A0A9W8B9L2_9FUNG</name>